<protein>
    <recommendedName>
        <fullName evidence="2">3-keto-alpha-glucoside-1,2-lyase/3-keto-2-hydroxy-glucal hydratase domain-containing protein</fullName>
    </recommendedName>
</protein>
<accession>A0A7W5ZGV0</accession>
<dbReference type="RefSeq" id="WP_183971406.1">
    <property type="nucleotide sequence ID" value="NZ_JACIBY010000001.1"/>
</dbReference>
<evidence type="ECO:0000313" key="4">
    <source>
        <dbReference type="Proteomes" id="UP000541352"/>
    </source>
</evidence>
<feature type="domain" description="3-keto-alpha-glucoside-1,2-lyase/3-keto-2-hydroxy-glucal hydratase" evidence="2">
    <location>
        <begin position="26"/>
        <end position="207"/>
    </location>
</feature>
<evidence type="ECO:0000313" key="3">
    <source>
        <dbReference type="EMBL" id="MBB3836649.1"/>
    </source>
</evidence>
<dbReference type="InterPro" id="IPR010496">
    <property type="entry name" value="AL/BT2_dom"/>
</dbReference>
<proteinExistence type="predicted"/>
<dbReference type="Gene3D" id="2.60.120.560">
    <property type="entry name" value="Exo-inulinase, domain 1"/>
    <property type="match status" value="1"/>
</dbReference>
<evidence type="ECO:0000256" key="1">
    <source>
        <dbReference type="SAM" id="SignalP"/>
    </source>
</evidence>
<keyword evidence="4" id="KW-1185">Reference proteome</keyword>
<comment type="caution">
    <text evidence="3">The sequence shown here is derived from an EMBL/GenBank/DDBJ whole genome shotgun (WGS) entry which is preliminary data.</text>
</comment>
<organism evidence="3 4">
    <name type="scientific">Runella defluvii</name>
    <dbReference type="NCBI Taxonomy" id="370973"/>
    <lineage>
        <taxon>Bacteria</taxon>
        <taxon>Pseudomonadati</taxon>
        <taxon>Bacteroidota</taxon>
        <taxon>Cytophagia</taxon>
        <taxon>Cytophagales</taxon>
        <taxon>Spirosomataceae</taxon>
        <taxon>Runella</taxon>
    </lineage>
</organism>
<feature type="chain" id="PRO_5030691965" description="3-keto-alpha-glucoside-1,2-lyase/3-keto-2-hydroxy-glucal hydratase domain-containing protein" evidence="1">
    <location>
        <begin position="22"/>
        <end position="211"/>
    </location>
</feature>
<dbReference type="Pfam" id="PF06439">
    <property type="entry name" value="3keto-disac_hyd"/>
    <property type="match status" value="1"/>
</dbReference>
<dbReference type="AlphaFoldDB" id="A0A7W5ZGV0"/>
<name>A0A7W5ZGV0_9BACT</name>
<dbReference type="GO" id="GO:0016787">
    <property type="term" value="F:hydrolase activity"/>
    <property type="evidence" value="ECO:0007669"/>
    <property type="project" value="InterPro"/>
</dbReference>
<evidence type="ECO:0000259" key="2">
    <source>
        <dbReference type="Pfam" id="PF06439"/>
    </source>
</evidence>
<sequence>MKKTVSLVALLFLATAGFAQKAKTGKWISLFDGKSLAGWKVGENASSFKVEDGAIVVNGPRGHLFYDGEINGHDFKNFEYKAQVMTFPSANSGMYIHTKYQEKGWPSKGYEIQVNNSHTDWRRTGSVYGVQDLKDVFVNDNEWYTEHIIVEGKRIRVKINDKTVIDYTEPEEVGQKITEGRKISNGTFALQAHDPKSKVMYKDIMVKILPD</sequence>
<dbReference type="Proteomes" id="UP000541352">
    <property type="component" value="Unassembled WGS sequence"/>
</dbReference>
<reference evidence="3 4" key="1">
    <citation type="submission" date="2020-08" db="EMBL/GenBank/DDBJ databases">
        <title>Genomic Encyclopedia of Type Strains, Phase IV (KMG-IV): sequencing the most valuable type-strain genomes for metagenomic binning, comparative biology and taxonomic classification.</title>
        <authorList>
            <person name="Goeker M."/>
        </authorList>
    </citation>
    <scope>NUCLEOTIDE SEQUENCE [LARGE SCALE GENOMIC DNA]</scope>
    <source>
        <strain evidence="3 4">DSM 17976</strain>
    </source>
</reference>
<feature type="signal peptide" evidence="1">
    <location>
        <begin position="1"/>
        <end position="21"/>
    </location>
</feature>
<gene>
    <name evidence="3" type="ORF">FHS57_000631</name>
</gene>
<dbReference type="EMBL" id="JACIBY010000001">
    <property type="protein sequence ID" value="MBB3836649.1"/>
    <property type="molecule type" value="Genomic_DNA"/>
</dbReference>
<keyword evidence="1" id="KW-0732">Signal</keyword>